<dbReference type="eggNOG" id="COG0717">
    <property type="taxonomic scope" value="Bacteria"/>
</dbReference>
<dbReference type="PANTHER" id="PTHR42680">
    <property type="entry name" value="DCTP DEAMINASE"/>
    <property type="match status" value="1"/>
</dbReference>
<dbReference type="NCBIfam" id="TIGR02274">
    <property type="entry name" value="dCTP_deam"/>
    <property type="match status" value="1"/>
</dbReference>
<dbReference type="KEGG" id="msd:MYSTI_01535"/>
<dbReference type="SUPFAM" id="SSF51283">
    <property type="entry name" value="dUTPase-like"/>
    <property type="match status" value="1"/>
</dbReference>
<dbReference type="PANTHER" id="PTHR42680:SF3">
    <property type="entry name" value="DCTP DEAMINASE"/>
    <property type="match status" value="1"/>
</dbReference>
<dbReference type="Pfam" id="PF22769">
    <property type="entry name" value="DCD"/>
    <property type="match status" value="1"/>
</dbReference>
<dbReference type="GO" id="GO:0008829">
    <property type="term" value="F:dCTP deaminase activity"/>
    <property type="evidence" value="ECO:0007669"/>
    <property type="project" value="InterPro"/>
</dbReference>
<dbReference type="Proteomes" id="UP000011131">
    <property type="component" value="Chromosome"/>
</dbReference>
<proteinExistence type="predicted"/>
<dbReference type="GO" id="GO:0006229">
    <property type="term" value="P:dUTP biosynthetic process"/>
    <property type="evidence" value="ECO:0007669"/>
    <property type="project" value="InterPro"/>
</dbReference>
<evidence type="ECO:0000313" key="4">
    <source>
        <dbReference type="Proteomes" id="UP000011131"/>
    </source>
</evidence>
<organism evidence="3 4">
    <name type="scientific">Myxococcus stipitatus (strain DSM 14675 / JCM 12634 / Mx s8)</name>
    <dbReference type="NCBI Taxonomy" id="1278073"/>
    <lineage>
        <taxon>Bacteria</taxon>
        <taxon>Pseudomonadati</taxon>
        <taxon>Myxococcota</taxon>
        <taxon>Myxococcia</taxon>
        <taxon>Myxococcales</taxon>
        <taxon>Cystobacterineae</taxon>
        <taxon>Myxococcaceae</taxon>
        <taxon>Myxococcus</taxon>
    </lineage>
</organism>
<evidence type="ECO:0000256" key="2">
    <source>
        <dbReference type="ARBA" id="ARBA00023080"/>
    </source>
</evidence>
<gene>
    <name evidence="3" type="ordered locus">MYSTI_01535</name>
</gene>
<dbReference type="CDD" id="cd07557">
    <property type="entry name" value="trimeric_dUTPase"/>
    <property type="match status" value="1"/>
</dbReference>
<keyword evidence="4" id="KW-1185">Reference proteome</keyword>
<dbReference type="STRING" id="1278073.MYSTI_01535"/>
<accession>L7U4W3</accession>
<dbReference type="RefSeq" id="WP_015347137.1">
    <property type="nucleotide sequence ID" value="NC_020126.1"/>
</dbReference>
<dbReference type="InterPro" id="IPR033704">
    <property type="entry name" value="dUTPase_trimeric"/>
</dbReference>
<dbReference type="HOGENOM" id="CLU_087476_2_1_7"/>
<evidence type="ECO:0000256" key="1">
    <source>
        <dbReference type="ARBA" id="ARBA00022801"/>
    </source>
</evidence>
<dbReference type="AlphaFoldDB" id="L7U4W3"/>
<keyword evidence="1" id="KW-0378">Hydrolase</keyword>
<dbReference type="InterPro" id="IPR036157">
    <property type="entry name" value="dUTPase-like_sf"/>
</dbReference>
<dbReference type="EMBL" id="CP004025">
    <property type="protein sequence ID" value="AGC42875.1"/>
    <property type="molecule type" value="Genomic_DNA"/>
</dbReference>
<dbReference type="Gene3D" id="2.70.40.10">
    <property type="match status" value="1"/>
</dbReference>
<reference evidence="3 4" key="1">
    <citation type="journal article" date="2013" name="Genome Announc.">
        <title>Complete genome sequence of Myxococcus stipitatus strain DSM 14675, a fruiting myxobacterium.</title>
        <authorList>
            <person name="Huntley S."/>
            <person name="Kneip S."/>
            <person name="Treuner-Lange A."/>
            <person name="Sogaard-Andersen L."/>
        </authorList>
    </citation>
    <scope>NUCLEOTIDE SEQUENCE [LARGE SCALE GENOMIC DNA]</scope>
    <source>
        <strain evidence="4">DSM 14675 / JCM 12634 / Mx s8</strain>
    </source>
</reference>
<keyword evidence="2" id="KW-0546">Nucleotide metabolism</keyword>
<sequence length="222" mass="24621">MPLSDKEIKSALEAGALKIEPIIDENIRPSSYDVTLGNELAYFVGNEPIDLSVDPSPRTERHDLTVSPYVIPPNGFVLGSVREWIEFGPYCGFISTRTTYARMGLLFSVSNYANPGYKGNLPLAIANLSGLPVTLTKGLRVAQVVFLRTGEVERPYSQLPDAKYLGERGVSLPKPHLDREIQQALSSLGLRGWRMREAQRLIDEKTDKIAETVVGQFTRSVE</sequence>
<protein>
    <submittedName>
        <fullName evidence="3">Deoxycytidine triphosphate deaminase</fullName>
    </submittedName>
</protein>
<evidence type="ECO:0000313" key="3">
    <source>
        <dbReference type="EMBL" id="AGC42875.1"/>
    </source>
</evidence>
<dbReference type="InterPro" id="IPR011962">
    <property type="entry name" value="dCTP_deaminase"/>
</dbReference>
<name>L7U4W3_MYXSD</name>